<name>A0A840ESR4_9FLAO</name>
<organism evidence="4 5">
    <name type="scientific">Mesonia hippocampi</name>
    <dbReference type="NCBI Taxonomy" id="1628250"/>
    <lineage>
        <taxon>Bacteria</taxon>
        <taxon>Pseudomonadati</taxon>
        <taxon>Bacteroidota</taxon>
        <taxon>Flavobacteriia</taxon>
        <taxon>Flavobacteriales</taxon>
        <taxon>Flavobacteriaceae</taxon>
        <taxon>Mesonia</taxon>
    </lineage>
</organism>
<dbReference type="GO" id="GO:0006886">
    <property type="term" value="P:intracellular protein transport"/>
    <property type="evidence" value="ECO:0007669"/>
    <property type="project" value="TreeGrafter"/>
</dbReference>
<feature type="coiled-coil region" evidence="1">
    <location>
        <begin position="1059"/>
        <end position="1115"/>
    </location>
</feature>
<feature type="compositionally biased region" description="Polar residues" evidence="2">
    <location>
        <begin position="944"/>
        <end position="953"/>
    </location>
</feature>
<dbReference type="RefSeq" id="WP_183476513.1">
    <property type="nucleotide sequence ID" value="NZ_JACIFO010000002.1"/>
</dbReference>
<protein>
    <submittedName>
        <fullName evidence="4">Uncharacterized protein</fullName>
    </submittedName>
</protein>
<evidence type="ECO:0000313" key="5">
    <source>
        <dbReference type="Proteomes" id="UP000553034"/>
    </source>
</evidence>
<evidence type="ECO:0000256" key="3">
    <source>
        <dbReference type="SAM" id="Phobius"/>
    </source>
</evidence>
<feature type="transmembrane region" description="Helical" evidence="3">
    <location>
        <begin position="154"/>
        <end position="172"/>
    </location>
</feature>
<dbReference type="AlphaFoldDB" id="A0A840ESR4"/>
<dbReference type="Proteomes" id="UP000553034">
    <property type="component" value="Unassembled WGS sequence"/>
</dbReference>
<keyword evidence="5" id="KW-1185">Reference proteome</keyword>
<keyword evidence="3" id="KW-0812">Transmembrane</keyword>
<reference evidence="4 5" key="1">
    <citation type="submission" date="2020-08" db="EMBL/GenBank/DDBJ databases">
        <title>Genomic Encyclopedia of Type Strains, Phase IV (KMG-IV): sequencing the most valuable type-strain genomes for metagenomic binning, comparative biology and taxonomic classification.</title>
        <authorList>
            <person name="Goeker M."/>
        </authorList>
    </citation>
    <scope>NUCLEOTIDE SEQUENCE [LARGE SCALE GENOMIC DNA]</scope>
    <source>
        <strain evidence="4 5">DSM 29568</strain>
    </source>
</reference>
<sequence length="1143" mass="131584">MSNYDLIIKKLESFIRKYYTNDLIKGSLFFLGIGLFYFLLIVGLEYLFWLPSKVRVVLFWAFIGVESLLFFRFILFPLAKLFRLSKGISYTEASKIIGQHFPEVNDKLVNILQLKEQAAKLTSDLLLASIEQKSIDLKPIPFQLAINFKNNLKYAAYVLLPVLVIVGIYLSGSVDLFSDSYKRVVNYQKEYTPPAPFQFMLLNDTLNIHENQDFTLQVKTTGNLIPQQAKIHIDDKTYVMKTLSPGVFSYTFQRVKQQQEFKISANEVFSIPYQLSVTKVPSLVNFEMNLVYPAYVQQKNKNLIGTGNATIPEGTKVSWKVTTKNTDTLAFITTANASLFNKSNNLFTYQKPKVKNSFTYTVASSNTSIHHYEKLTYQLKVLKDQYPKIDVKVKRDSIDNQQLYFFGNASDDYGISSVALVYYPIDNQSDKNIKTLSVPKAALTQFTTAFPGNLTLTEGTSYEMYFVVKDNDGVNGAKQTKSKTFSFRKFSKKEKEEVQLKEQQESIHGMDNALKQLEENKQEYKKIEQLQKEKNQYSYQDRKKVQQYLDRQKEQEQLMQKFSEQLKKNLEEFKEENKDDFQKTLENRLEKQKERAKENEKLIDELEKYQDKINKDRLDKGLEKLAKNQQVQQKDLEQLLELTKRFYVEEKAKKLREDLQDIAKKQEALAKNDSTNTKEKQAELHQDFEKFQEELDALEEENSKLKEPMELGRDKPTEAAAEEDQKAAEKLLEEQEQSGSQSENSQKNAQQKQQSAADKMKQMSSQMQQMQMEAEMEQQEEDAAMLKQVLDNLIAFSFQQEDLMQAFRAMEENSPNFAQRLRKQHALKQNFKFIDDSLYALAARNPLISEKVTEKLVEVTHNIDEALDDFAQNRISQGIASQQFAFKATNDLANLLDQSLDQMQMQMSAMGKGSSGKGKSGQGKSGSGKGKGFQLPDIIKKQQELSNQMQQGNKPGGSKGEGKEKGEQGSEGSSSKGSKEGKSGKSGASGEGNKGGKEGSLGEEGEEQSRMLYEIYKEQQQLRFQLENMLKELGNPQDANMLLEEMKTIEDELLRNGYNEQTRKRMLQVEHKLMQLNEAALEQEQERKREAESAKMQHQSKLDNFEEKAKEYFNTTEILNRHSLPLQPIYKEKVNRYFQIDND</sequence>
<feature type="compositionally biased region" description="Low complexity" evidence="2">
    <location>
        <begin position="737"/>
        <end position="773"/>
    </location>
</feature>
<dbReference type="GO" id="GO:0012507">
    <property type="term" value="C:ER to Golgi transport vesicle membrane"/>
    <property type="evidence" value="ECO:0007669"/>
    <property type="project" value="TreeGrafter"/>
</dbReference>
<feature type="transmembrane region" description="Helical" evidence="3">
    <location>
        <begin position="56"/>
        <end position="79"/>
    </location>
</feature>
<dbReference type="GO" id="GO:0006888">
    <property type="term" value="P:endoplasmic reticulum to Golgi vesicle-mediated transport"/>
    <property type="evidence" value="ECO:0007669"/>
    <property type="project" value="TreeGrafter"/>
</dbReference>
<proteinExistence type="predicted"/>
<feature type="region of interest" description="Disordered" evidence="2">
    <location>
        <begin position="701"/>
        <end position="779"/>
    </location>
</feature>
<evidence type="ECO:0000313" key="4">
    <source>
        <dbReference type="EMBL" id="MBB4118436.1"/>
    </source>
</evidence>
<evidence type="ECO:0000256" key="2">
    <source>
        <dbReference type="SAM" id="MobiDB-lite"/>
    </source>
</evidence>
<comment type="caution">
    <text evidence="4">The sequence shown here is derived from an EMBL/GenBank/DDBJ whole genome shotgun (WGS) entry which is preliminary data.</text>
</comment>
<gene>
    <name evidence="4" type="ORF">GGR32_000710</name>
</gene>
<dbReference type="PANTHER" id="PTHR10013">
    <property type="entry name" value="GENERAL VESICULAR TRANSPORT FACTOR P115"/>
    <property type="match status" value="1"/>
</dbReference>
<keyword evidence="3" id="KW-1133">Transmembrane helix</keyword>
<dbReference type="GO" id="GO:0061025">
    <property type="term" value="P:membrane fusion"/>
    <property type="evidence" value="ECO:0007669"/>
    <property type="project" value="TreeGrafter"/>
</dbReference>
<dbReference type="PANTHER" id="PTHR10013:SF0">
    <property type="entry name" value="GENERAL VESICULAR TRANSPORT FACTOR P115"/>
    <property type="match status" value="1"/>
</dbReference>
<keyword evidence="1" id="KW-0175">Coiled coil</keyword>
<dbReference type="InterPro" id="IPR024095">
    <property type="entry name" value="Vesicle_P115"/>
</dbReference>
<feature type="compositionally biased region" description="Basic and acidic residues" evidence="2">
    <location>
        <begin position="701"/>
        <end position="733"/>
    </location>
</feature>
<evidence type="ECO:0000256" key="1">
    <source>
        <dbReference type="SAM" id="Coils"/>
    </source>
</evidence>
<dbReference type="EMBL" id="JACIFO010000002">
    <property type="protein sequence ID" value="MBB4118436.1"/>
    <property type="molecule type" value="Genomic_DNA"/>
</dbReference>
<feature type="compositionally biased region" description="Gly residues" evidence="2">
    <location>
        <begin position="913"/>
        <end position="931"/>
    </location>
</feature>
<keyword evidence="3" id="KW-0472">Membrane</keyword>
<accession>A0A840ESR4</accession>
<feature type="transmembrane region" description="Helical" evidence="3">
    <location>
        <begin position="26"/>
        <end position="50"/>
    </location>
</feature>
<feature type="region of interest" description="Disordered" evidence="2">
    <location>
        <begin position="908"/>
        <end position="1006"/>
    </location>
</feature>